<evidence type="ECO:0000256" key="1">
    <source>
        <dbReference type="SAM" id="Coils"/>
    </source>
</evidence>
<feature type="coiled-coil region" evidence="1">
    <location>
        <begin position="240"/>
        <end position="274"/>
    </location>
</feature>
<evidence type="ECO:0000256" key="2">
    <source>
        <dbReference type="SAM" id="MobiDB-lite"/>
    </source>
</evidence>
<dbReference type="Gene3D" id="1.10.287.1490">
    <property type="match status" value="1"/>
</dbReference>
<evidence type="ECO:0000313" key="3">
    <source>
        <dbReference type="EMBL" id="SUZ62774.1"/>
    </source>
</evidence>
<evidence type="ECO:0008006" key="4">
    <source>
        <dbReference type="Google" id="ProtNLM"/>
    </source>
</evidence>
<sequence length="414" mass="44725">MTPQTRTSLKELQNLDQAIAAIQSAAQSFDLLLEEVNAPVARLEQEVEALEKRLTELKLEENRIELTIEERRVRAVKLQERMDAVRNVREEAAVHAELEMVQRALESEEQEALSLLDQIKRLEERFEEQEAAYQEALAEVEPHRKGLVEEQQSADGKLEALQAERDAFAAGIDPGERRIYDSIMAGARDVAVAELTQDGACGNCYNMVPLQIQNQIRHGEGMVRCEGCGVILTPESEEGLARAREEGERIERALKASTDQRDEERAALSEAEALEEAEQGAIAEATTAEASAAKASGPISDGPAPDMMSDSVFDTLAAEVAIEGQPVASDGALAEVLGLKAVTEDVVSNVMPAEELAIAAVTEDAAGELVFEDVASDDVPAEEPADDDAGEVADADAGIVAEEAEPRKPTTDDE</sequence>
<gene>
    <name evidence="3" type="ORF">METZ01_LOCUS15628</name>
</gene>
<organism evidence="3">
    <name type="scientific">marine metagenome</name>
    <dbReference type="NCBI Taxonomy" id="408172"/>
    <lineage>
        <taxon>unclassified sequences</taxon>
        <taxon>metagenomes</taxon>
        <taxon>ecological metagenomes</taxon>
    </lineage>
</organism>
<dbReference type="AlphaFoldDB" id="A0A381P838"/>
<feature type="coiled-coil region" evidence="1">
    <location>
        <begin position="33"/>
        <end position="67"/>
    </location>
</feature>
<feature type="compositionally biased region" description="Basic and acidic residues" evidence="2">
    <location>
        <begin position="404"/>
        <end position="414"/>
    </location>
</feature>
<reference evidence="3" key="1">
    <citation type="submission" date="2018-05" db="EMBL/GenBank/DDBJ databases">
        <authorList>
            <person name="Lanie J.A."/>
            <person name="Ng W.-L."/>
            <person name="Kazmierczak K.M."/>
            <person name="Andrzejewski T.M."/>
            <person name="Davidsen T.M."/>
            <person name="Wayne K.J."/>
            <person name="Tettelin H."/>
            <person name="Glass J.I."/>
            <person name="Rusch D."/>
            <person name="Podicherti R."/>
            <person name="Tsui H.-C.T."/>
            <person name="Winkler M.E."/>
        </authorList>
    </citation>
    <scope>NUCLEOTIDE SEQUENCE</scope>
</reference>
<feature type="region of interest" description="Disordered" evidence="2">
    <location>
        <begin position="374"/>
        <end position="414"/>
    </location>
</feature>
<feature type="coiled-coil region" evidence="1">
    <location>
        <begin position="91"/>
        <end position="164"/>
    </location>
</feature>
<keyword evidence="1" id="KW-0175">Coiled coil</keyword>
<name>A0A381P838_9ZZZZ</name>
<dbReference type="EMBL" id="UINC01000888">
    <property type="protein sequence ID" value="SUZ62774.1"/>
    <property type="molecule type" value="Genomic_DNA"/>
</dbReference>
<accession>A0A381P838</accession>
<proteinExistence type="predicted"/>
<protein>
    <recommendedName>
        <fullName evidence="4">C4-type zinc ribbon domain-containing protein</fullName>
    </recommendedName>
</protein>
<feature type="compositionally biased region" description="Acidic residues" evidence="2">
    <location>
        <begin position="374"/>
        <end position="394"/>
    </location>
</feature>